<dbReference type="EMBL" id="CQEM01000006">
    <property type="protein sequence ID" value="CNK99706.1"/>
    <property type="molecule type" value="Genomic_DNA"/>
</dbReference>
<evidence type="ECO:0000313" key="2">
    <source>
        <dbReference type="Proteomes" id="UP000040088"/>
    </source>
</evidence>
<gene>
    <name evidence="1" type="ORF">ERS008460_01532</name>
</gene>
<reference evidence="2" key="1">
    <citation type="submission" date="2015-03" db="EMBL/GenBank/DDBJ databases">
        <authorList>
            <consortium name="Pathogen Informatics"/>
        </authorList>
    </citation>
    <scope>NUCLEOTIDE SEQUENCE [LARGE SCALE GENOMIC DNA]</scope>
    <source>
        <strain evidence="2">IP27925</strain>
    </source>
</reference>
<sequence length="59" mass="6499">MGSTATSEDRLYLSGLSTLPLRRNAFKYLYYPVDIITQCVLVSGLSPEFASPRRNDSGA</sequence>
<evidence type="ECO:0000313" key="1">
    <source>
        <dbReference type="EMBL" id="CNK99706.1"/>
    </source>
</evidence>
<accession>A0A0T9TSH1</accession>
<dbReference type="Proteomes" id="UP000040088">
    <property type="component" value="Unassembled WGS sequence"/>
</dbReference>
<dbReference type="AlphaFoldDB" id="A0A0T9TSH1"/>
<organism evidence="1 2">
    <name type="scientific">Yersinia aleksiciae</name>
    <dbReference type="NCBI Taxonomy" id="263819"/>
    <lineage>
        <taxon>Bacteria</taxon>
        <taxon>Pseudomonadati</taxon>
        <taxon>Pseudomonadota</taxon>
        <taxon>Gammaproteobacteria</taxon>
        <taxon>Enterobacterales</taxon>
        <taxon>Yersiniaceae</taxon>
        <taxon>Yersinia</taxon>
    </lineage>
</organism>
<protein>
    <submittedName>
        <fullName evidence="1">Uncharacterized protein</fullName>
    </submittedName>
</protein>
<proteinExistence type="predicted"/>
<name>A0A0T9TSH1_YERAE</name>